<gene>
    <name evidence="2" type="ORF">CEXT_772251</name>
</gene>
<dbReference type="AlphaFoldDB" id="A0AAV4VNJ7"/>
<organism evidence="2 3">
    <name type="scientific">Caerostris extrusa</name>
    <name type="common">Bark spider</name>
    <name type="synonym">Caerostris bankana</name>
    <dbReference type="NCBI Taxonomy" id="172846"/>
    <lineage>
        <taxon>Eukaryota</taxon>
        <taxon>Metazoa</taxon>
        <taxon>Ecdysozoa</taxon>
        <taxon>Arthropoda</taxon>
        <taxon>Chelicerata</taxon>
        <taxon>Arachnida</taxon>
        <taxon>Araneae</taxon>
        <taxon>Araneomorphae</taxon>
        <taxon>Entelegynae</taxon>
        <taxon>Araneoidea</taxon>
        <taxon>Araneidae</taxon>
        <taxon>Caerostris</taxon>
    </lineage>
</organism>
<evidence type="ECO:0000313" key="2">
    <source>
        <dbReference type="EMBL" id="GIY71771.1"/>
    </source>
</evidence>
<accession>A0AAV4VNJ7</accession>
<feature type="compositionally biased region" description="Basic and acidic residues" evidence="1">
    <location>
        <begin position="39"/>
        <end position="49"/>
    </location>
</feature>
<dbReference type="EMBL" id="BPLR01014858">
    <property type="protein sequence ID" value="GIY71771.1"/>
    <property type="molecule type" value="Genomic_DNA"/>
</dbReference>
<evidence type="ECO:0000256" key="1">
    <source>
        <dbReference type="SAM" id="MobiDB-lite"/>
    </source>
</evidence>
<dbReference type="Proteomes" id="UP001054945">
    <property type="component" value="Unassembled WGS sequence"/>
</dbReference>
<name>A0AAV4VNJ7_CAEEX</name>
<reference evidence="2 3" key="1">
    <citation type="submission" date="2021-06" db="EMBL/GenBank/DDBJ databases">
        <title>Caerostris extrusa draft genome.</title>
        <authorList>
            <person name="Kono N."/>
            <person name="Arakawa K."/>
        </authorList>
    </citation>
    <scope>NUCLEOTIDE SEQUENCE [LARGE SCALE GENOMIC DNA]</scope>
</reference>
<evidence type="ECO:0000313" key="3">
    <source>
        <dbReference type="Proteomes" id="UP001054945"/>
    </source>
</evidence>
<proteinExistence type="predicted"/>
<comment type="caution">
    <text evidence="2">The sequence shown here is derived from an EMBL/GenBank/DDBJ whole genome shotgun (WGS) entry which is preliminary data.</text>
</comment>
<sequence length="121" mass="13765">MGRMLNARYMPVKIAKGKPPQPAVTRPMLLPATPHSTRHCTERTTDSKTHQPRHITSGLYSWFSTTATGMYLAFSSYLQNDIPAYIFFQSTTADIPVYIPKWSQKILDRFRVSNPVTDLTC</sequence>
<keyword evidence="3" id="KW-1185">Reference proteome</keyword>
<feature type="region of interest" description="Disordered" evidence="1">
    <location>
        <begin position="32"/>
        <end position="52"/>
    </location>
</feature>
<protein>
    <submittedName>
        <fullName evidence="2">Uncharacterized protein</fullName>
    </submittedName>
</protein>